<dbReference type="RefSeq" id="WP_066617854.1">
    <property type="nucleotide sequence ID" value="NZ_FQXL01000031.1"/>
</dbReference>
<comment type="caution">
    <text evidence="2">The sequence shown here is derived from an EMBL/GenBank/DDBJ whole genome shotgun (WGS) entry which is preliminary data.</text>
</comment>
<protein>
    <submittedName>
        <fullName evidence="2">Inner membrane protein YdcO</fullName>
    </submittedName>
</protein>
<feature type="transmembrane region" description="Helical" evidence="1">
    <location>
        <begin position="372"/>
        <end position="405"/>
    </location>
</feature>
<feature type="transmembrane region" description="Helical" evidence="1">
    <location>
        <begin position="67"/>
        <end position="86"/>
    </location>
</feature>
<organism evidence="2 3">
    <name type="scientific">Clostridium magnum DSM 2767</name>
    <dbReference type="NCBI Taxonomy" id="1121326"/>
    <lineage>
        <taxon>Bacteria</taxon>
        <taxon>Bacillati</taxon>
        <taxon>Bacillota</taxon>
        <taxon>Clostridia</taxon>
        <taxon>Eubacteriales</taxon>
        <taxon>Clostridiaceae</taxon>
        <taxon>Clostridium</taxon>
    </lineage>
</organism>
<keyword evidence="1" id="KW-0812">Transmembrane</keyword>
<dbReference type="GO" id="GO:0042925">
    <property type="term" value="F:benzoate transmembrane transporter activity"/>
    <property type="evidence" value="ECO:0007669"/>
    <property type="project" value="InterPro"/>
</dbReference>
<dbReference type="Pfam" id="PF03594">
    <property type="entry name" value="BenE"/>
    <property type="match status" value="1"/>
</dbReference>
<feature type="transmembrane region" description="Helical" evidence="1">
    <location>
        <begin position="92"/>
        <end position="111"/>
    </location>
</feature>
<dbReference type="Proteomes" id="UP000076603">
    <property type="component" value="Unassembled WGS sequence"/>
</dbReference>
<dbReference type="PANTHER" id="PTHR30199">
    <property type="entry name" value="MFS FAMILY TRANSPORTER, PREDICTED SUBSTRATE BENZOATE"/>
    <property type="match status" value="1"/>
</dbReference>
<keyword evidence="3" id="KW-1185">Reference proteome</keyword>
<dbReference type="PANTHER" id="PTHR30199:SF0">
    <property type="entry name" value="INNER MEMBRANE PROTEIN YDCO"/>
    <property type="match status" value="1"/>
</dbReference>
<feature type="transmembrane region" description="Helical" evidence="1">
    <location>
        <begin position="34"/>
        <end position="55"/>
    </location>
</feature>
<dbReference type="EMBL" id="LWAE01000001">
    <property type="protein sequence ID" value="KZL93615.1"/>
    <property type="molecule type" value="Genomic_DNA"/>
</dbReference>
<sequence length="429" mass="44979">MEIRKEEKASRFEKGYGMMEGLRDLPKYLNGNTITAGSVAAIFGCTGPALLVIKAATDGGLTHVQSISWLFSIYFIGGLVSIYLALRYKQPINGAFNIPAVVMIVSVLKSYDIYQAAGAYFIAGIIVLLLGFSGLIGKVMRWLPLPIVMAMIAGAMIRFGTGIITSTQQAPVVGLLTLVGFFIIPKLTKKIPPVLGALVLGITAAAVNGSLSFKAASFKFIAPHLIMPQFSLGATLSVSIPLAILIIGSENAQAAGVLMAQGYKAPINAMTMVSGIGSMITAFFGGHNANIAGPMTAICASEEAGENKQGRYVASVVNGVLFALFGIVASIALAFVAALPAALTNIVAGLAMINVLYSAFHDAFSVKKFKYGAFFALVIAMSNITVLKISAPLLAIIGGVVVSLLVEANDFKEEKKVIEVTEVSVEKTV</sequence>
<accession>A0A162U7C7</accession>
<gene>
    <name evidence="2" type="primary">ydcO</name>
    <name evidence="2" type="ORF">CLMAG_06610</name>
</gene>
<evidence type="ECO:0000313" key="3">
    <source>
        <dbReference type="Proteomes" id="UP000076603"/>
    </source>
</evidence>
<reference evidence="2 3" key="1">
    <citation type="submission" date="2016-04" db="EMBL/GenBank/DDBJ databases">
        <title>Genome sequence of Clostridium magnum DSM 2767.</title>
        <authorList>
            <person name="Poehlein A."/>
            <person name="Uhlig R."/>
            <person name="Fischer R."/>
            <person name="Bahl H."/>
            <person name="Daniel R."/>
        </authorList>
    </citation>
    <scope>NUCLEOTIDE SEQUENCE [LARGE SCALE GENOMIC DNA]</scope>
    <source>
        <strain evidence="2 3">DSM 2767</strain>
    </source>
</reference>
<feature type="transmembrane region" description="Helical" evidence="1">
    <location>
        <begin position="342"/>
        <end position="360"/>
    </location>
</feature>
<keyword evidence="1" id="KW-0472">Membrane</keyword>
<name>A0A162U7C7_9CLOT</name>
<keyword evidence="1" id="KW-1133">Transmembrane helix</keyword>
<dbReference type="InterPro" id="IPR004711">
    <property type="entry name" value="Benzoate_Transporter"/>
</dbReference>
<dbReference type="OrthoDB" id="9813854at2"/>
<evidence type="ECO:0000313" key="2">
    <source>
        <dbReference type="EMBL" id="KZL93615.1"/>
    </source>
</evidence>
<feature type="transmembrane region" description="Helical" evidence="1">
    <location>
        <begin position="118"/>
        <end position="136"/>
    </location>
</feature>
<feature type="transmembrane region" description="Helical" evidence="1">
    <location>
        <begin position="225"/>
        <end position="247"/>
    </location>
</feature>
<feature type="transmembrane region" description="Helical" evidence="1">
    <location>
        <begin position="267"/>
        <end position="285"/>
    </location>
</feature>
<dbReference type="GO" id="GO:0005886">
    <property type="term" value="C:plasma membrane"/>
    <property type="evidence" value="ECO:0007669"/>
    <property type="project" value="TreeGrafter"/>
</dbReference>
<proteinExistence type="predicted"/>
<feature type="transmembrane region" description="Helical" evidence="1">
    <location>
        <begin position="194"/>
        <end position="213"/>
    </location>
</feature>
<dbReference type="STRING" id="1121326.CLMAG_06610"/>
<feature type="transmembrane region" description="Helical" evidence="1">
    <location>
        <begin position="312"/>
        <end position="336"/>
    </location>
</feature>
<evidence type="ECO:0000256" key="1">
    <source>
        <dbReference type="SAM" id="Phobius"/>
    </source>
</evidence>
<dbReference type="AlphaFoldDB" id="A0A162U7C7"/>
<feature type="transmembrane region" description="Helical" evidence="1">
    <location>
        <begin position="142"/>
        <end position="160"/>
    </location>
</feature>
<dbReference type="PATRIC" id="fig|1121326.3.peg.619"/>